<dbReference type="Proteomes" id="UP000052230">
    <property type="component" value="Unassembled WGS sequence"/>
</dbReference>
<dbReference type="KEGG" id="xcr:J163_02570"/>
<name>A0A0U5FKM5_XANCI</name>
<dbReference type="KEGG" id="xcu:J159_02574"/>
<keyword evidence="2" id="KW-1185">Reference proteome</keyword>
<dbReference type="KEGG" id="xcf:J172_02577"/>
<protein>
    <submittedName>
        <fullName evidence="1">Uncharacterized protein</fullName>
    </submittedName>
</protein>
<dbReference type="EMBL" id="CCXZ01000139">
    <property type="protein sequence ID" value="CEG16790.1"/>
    <property type="molecule type" value="Genomic_DNA"/>
</dbReference>
<comment type="caution">
    <text evidence="1">The sequence shown here is derived from an EMBL/GenBank/DDBJ whole genome shotgun (WGS) entry which is preliminary data.</text>
</comment>
<gene>
    <name evidence="1" type="ORF">XAC3562_450213</name>
</gene>
<dbReference type="AlphaFoldDB" id="A0A0U5FKM5"/>
<dbReference type="KEGG" id="xcw:J162_02575"/>
<evidence type="ECO:0000313" key="1">
    <source>
        <dbReference type="EMBL" id="CEG16790.1"/>
    </source>
</evidence>
<dbReference type="KEGG" id="xcm:J164_02572"/>
<dbReference type="KEGG" id="xcn:J169_02583"/>
<proteinExistence type="predicted"/>
<sequence>MRCDGKNAGIIAAQAWSIVEIPARRRRFALS</sequence>
<accession>A0A0U5FKM5</accession>
<evidence type="ECO:0000313" key="2">
    <source>
        <dbReference type="Proteomes" id="UP000052230"/>
    </source>
</evidence>
<organism evidence="1 2">
    <name type="scientific">Xanthomonas citri pv. citri</name>
    <dbReference type="NCBI Taxonomy" id="611301"/>
    <lineage>
        <taxon>Bacteria</taxon>
        <taxon>Pseudomonadati</taxon>
        <taxon>Pseudomonadota</taxon>
        <taxon>Gammaproteobacteria</taxon>
        <taxon>Lysobacterales</taxon>
        <taxon>Lysobacteraceae</taxon>
        <taxon>Xanthomonas</taxon>
    </lineage>
</organism>
<reference evidence="1 2" key="1">
    <citation type="submission" date="2014-09" db="EMBL/GenBank/DDBJ databases">
        <authorList>
            <person name="Regsiter A."/>
        </authorList>
    </citation>
    <scope>NUCLEOTIDE SEQUENCE [LARGE SCALE GENOMIC DNA]</scope>
</reference>